<accession>B9S8W4</accession>
<dbReference type="GO" id="GO:0008270">
    <property type="term" value="F:zinc ion binding"/>
    <property type="evidence" value="ECO:0007669"/>
    <property type="project" value="UniProtKB-KW"/>
</dbReference>
<evidence type="ECO:0000313" key="12">
    <source>
        <dbReference type="EMBL" id="EEF39925.1"/>
    </source>
</evidence>
<dbReference type="FunCoup" id="B9S8W4">
    <property type="interactions" value="3"/>
</dbReference>
<dbReference type="EMBL" id="EQ973893">
    <property type="protein sequence ID" value="EEF39925.1"/>
    <property type="molecule type" value="Genomic_DNA"/>
</dbReference>
<reference evidence="13" key="1">
    <citation type="journal article" date="2010" name="Nat. Biotechnol.">
        <title>Draft genome sequence of the oilseed species Ricinus communis.</title>
        <authorList>
            <person name="Chan A.P."/>
            <person name="Crabtree J."/>
            <person name="Zhao Q."/>
            <person name="Lorenzi H."/>
            <person name="Orvis J."/>
            <person name="Puiu D."/>
            <person name="Melake-Berhan A."/>
            <person name="Jones K.M."/>
            <person name="Redman J."/>
            <person name="Chen G."/>
            <person name="Cahoon E.B."/>
            <person name="Gedil M."/>
            <person name="Stanke M."/>
            <person name="Haas B.J."/>
            <person name="Wortman J.R."/>
            <person name="Fraser-Liggett C.M."/>
            <person name="Ravel J."/>
            <person name="Rabinowicz P.D."/>
        </authorList>
    </citation>
    <scope>NUCLEOTIDE SEQUENCE [LARGE SCALE GENOMIC DNA]</scope>
    <source>
        <strain evidence="13">cv. Hale</strain>
    </source>
</reference>
<keyword evidence="9" id="KW-0539">Nucleus</keyword>
<feature type="region of interest" description="Disordered" evidence="10">
    <location>
        <begin position="250"/>
        <end position="319"/>
    </location>
</feature>
<dbReference type="InParanoid" id="B9S8W4"/>
<evidence type="ECO:0000259" key="11">
    <source>
        <dbReference type="PROSITE" id="PS51523"/>
    </source>
</evidence>
<keyword evidence="8" id="KW-0804">Transcription</keyword>
<protein>
    <submittedName>
        <fullName evidence="12">Transcription factor, putative</fullName>
    </submittedName>
</protein>
<keyword evidence="5" id="KW-0805">Transcription regulation</keyword>
<keyword evidence="13" id="KW-1185">Reference proteome</keyword>
<name>B9S8W4_RICCO</name>
<keyword evidence="4" id="KW-0862">Zinc</keyword>
<evidence type="ECO:0000256" key="6">
    <source>
        <dbReference type="ARBA" id="ARBA00023125"/>
    </source>
</evidence>
<feature type="compositionally biased region" description="Pro residues" evidence="10">
    <location>
        <begin position="134"/>
        <end position="147"/>
    </location>
</feature>
<keyword evidence="6" id="KW-0238">DNA-binding</keyword>
<feature type="domain" description="ZF-HD dimerization-type" evidence="11">
    <location>
        <begin position="63"/>
        <end position="114"/>
    </location>
</feature>
<sequence>MDLITTTARTSNPPHTSISPESDTDTETPLQTHLSKALSLTNGSLIRQHHNPPEPQQPMVVSYKECLKNHAASLGGVALDGCGEFMPTPSATLSDPTSLKCAACGCHRNFHRRDHFPPPTLPAVLYWTSSPSPSSGPSPSPSSPASPTPQQSVYPSAPHMLLALSTGQSGLVDENRHQNPGLNPMVMNPYGRKRARTKFSEEQREKMQSFAEKLGWKMLRGNDEKMVEDFCSEVGVKRNVFKVWMHNNKHRREKGNGHNNNNKSNVDGDEGIGSVTYNNNNNNTNSSSNNGYDSLDRYQIESKVGVRGSTTDGSSPSSS</sequence>
<feature type="region of interest" description="Disordered" evidence="10">
    <location>
        <begin position="127"/>
        <end position="154"/>
    </location>
</feature>
<feature type="compositionally biased region" description="Low complexity" evidence="10">
    <location>
        <begin position="308"/>
        <end position="319"/>
    </location>
</feature>
<comment type="subcellular location">
    <subcellularLocation>
        <location evidence="1">Nucleus</location>
    </subcellularLocation>
</comment>
<evidence type="ECO:0000256" key="2">
    <source>
        <dbReference type="ARBA" id="ARBA00022723"/>
    </source>
</evidence>
<dbReference type="PANTHER" id="PTHR31948">
    <property type="entry name" value="ZINC-FINGER HOMEODOMAIN PROTEIN 2"/>
    <property type="match status" value="1"/>
</dbReference>
<keyword evidence="2" id="KW-0479">Metal-binding</keyword>
<dbReference type="PROSITE" id="PS51523">
    <property type="entry name" value="ZF_HD_DIMER"/>
    <property type="match status" value="1"/>
</dbReference>
<dbReference type="Gene3D" id="1.10.10.60">
    <property type="entry name" value="Homeodomain-like"/>
    <property type="match status" value="1"/>
</dbReference>
<dbReference type="Pfam" id="PF04770">
    <property type="entry name" value="ZF-HD_dimer"/>
    <property type="match status" value="1"/>
</dbReference>
<feature type="region of interest" description="Disordered" evidence="10">
    <location>
        <begin position="1"/>
        <end position="30"/>
    </location>
</feature>
<evidence type="ECO:0000256" key="7">
    <source>
        <dbReference type="ARBA" id="ARBA00023155"/>
    </source>
</evidence>
<dbReference type="GO" id="GO:0000976">
    <property type="term" value="F:transcription cis-regulatory region binding"/>
    <property type="evidence" value="ECO:0000318"/>
    <property type="project" value="GO_Central"/>
</dbReference>
<evidence type="ECO:0000256" key="1">
    <source>
        <dbReference type="ARBA" id="ARBA00004123"/>
    </source>
</evidence>
<dbReference type="AlphaFoldDB" id="B9S8W4"/>
<proteinExistence type="predicted"/>
<dbReference type="InterPro" id="IPR009057">
    <property type="entry name" value="Homeodomain-like_sf"/>
</dbReference>
<organism evidence="12 13">
    <name type="scientific">Ricinus communis</name>
    <name type="common">Castor bean</name>
    <dbReference type="NCBI Taxonomy" id="3988"/>
    <lineage>
        <taxon>Eukaryota</taxon>
        <taxon>Viridiplantae</taxon>
        <taxon>Streptophyta</taxon>
        <taxon>Embryophyta</taxon>
        <taxon>Tracheophyta</taxon>
        <taxon>Spermatophyta</taxon>
        <taxon>Magnoliopsida</taxon>
        <taxon>eudicotyledons</taxon>
        <taxon>Gunneridae</taxon>
        <taxon>Pentapetalae</taxon>
        <taxon>rosids</taxon>
        <taxon>fabids</taxon>
        <taxon>Malpighiales</taxon>
        <taxon>Euphorbiaceae</taxon>
        <taxon>Acalyphoideae</taxon>
        <taxon>Acalypheae</taxon>
        <taxon>Ricinus</taxon>
    </lineage>
</organism>
<feature type="region of interest" description="Disordered" evidence="10">
    <location>
        <begin position="171"/>
        <end position="203"/>
    </location>
</feature>
<evidence type="ECO:0000256" key="10">
    <source>
        <dbReference type="SAM" id="MobiDB-lite"/>
    </source>
</evidence>
<evidence type="ECO:0000256" key="5">
    <source>
        <dbReference type="ARBA" id="ARBA00023015"/>
    </source>
</evidence>
<dbReference type="GO" id="GO:0006355">
    <property type="term" value="P:regulation of DNA-templated transcription"/>
    <property type="evidence" value="ECO:0000318"/>
    <property type="project" value="GO_Central"/>
</dbReference>
<dbReference type="PANTHER" id="PTHR31948:SF153">
    <property type="entry name" value="ZF-HD DIMERIZATION-TYPE DOMAIN-CONTAINING PROTEIN"/>
    <property type="match status" value="1"/>
</dbReference>
<dbReference type="GO" id="GO:0003700">
    <property type="term" value="F:DNA-binding transcription factor activity"/>
    <property type="evidence" value="ECO:0000318"/>
    <property type="project" value="GO_Central"/>
</dbReference>
<dbReference type="GO" id="GO:0005634">
    <property type="term" value="C:nucleus"/>
    <property type="evidence" value="ECO:0000318"/>
    <property type="project" value="GO_Central"/>
</dbReference>
<gene>
    <name evidence="12" type="ORF">RCOM_0836390</name>
</gene>
<evidence type="ECO:0000256" key="8">
    <source>
        <dbReference type="ARBA" id="ARBA00023163"/>
    </source>
</evidence>
<evidence type="ECO:0000313" key="13">
    <source>
        <dbReference type="Proteomes" id="UP000008311"/>
    </source>
</evidence>
<dbReference type="OrthoDB" id="1929626at2759"/>
<dbReference type="KEGG" id="rcu:8281801"/>
<evidence type="ECO:0000256" key="3">
    <source>
        <dbReference type="ARBA" id="ARBA00022771"/>
    </source>
</evidence>
<dbReference type="Proteomes" id="UP000008311">
    <property type="component" value="Unassembled WGS sequence"/>
</dbReference>
<dbReference type="InterPro" id="IPR006456">
    <property type="entry name" value="ZF_HD_homeobox_Cys/His_dimer"/>
</dbReference>
<evidence type="ECO:0000256" key="9">
    <source>
        <dbReference type="ARBA" id="ARBA00023242"/>
    </source>
</evidence>
<dbReference type="eggNOG" id="ENOG502QWG3">
    <property type="taxonomic scope" value="Eukaryota"/>
</dbReference>
<keyword evidence="3" id="KW-0863">Zinc-finger</keyword>
<dbReference type="STRING" id="3988.B9S8W4"/>
<dbReference type="InterPro" id="IPR006455">
    <property type="entry name" value="Homeodomain_ZF_HD"/>
</dbReference>
<dbReference type="NCBIfam" id="TIGR01566">
    <property type="entry name" value="ZF_HD_prot_N"/>
    <property type="match status" value="1"/>
</dbReference>
<keyword evidence="7" id="KW-0371">Homeobox</keyword>
<dbReference type="NCBIfam" id="TIGR01565">
    <property type="entry name" value="homeo_ZF_HD"/>
    <property type="match status" value="1"/>
</dbReference>
<evidence type="ECO:0000256" key="4">
    <source>
        <dbReference type="ARBA" id="ARBA00022833"/>
    </source>
</evidence>
<feature type="compositionally biased region" description="Low complexity" evidence="10">
    <location>
        <begin position="278"/>
        <end position="290"/>
    </location>
</feature>
<dbReference type="SUPFAM" id="SSF46689">
    <property type="entry name" value="Homeodomain-like"/>
    <property type="match status" value="1"/>
</dbReference>